<name>A0ABT7CVY2_9BACT</name>
<dbReference type="EMBL" id="JASJOT010000037">
    <property type="protein sequence ID" value="MDJ1497892.1"/>
    <property type="molecule type" value="Genomic_DNA"/>
</dbReference>
<sequence>MEYKLKQEFVLPFKEALPLGQKRKQKINFIYIMNRLEQLFDFLKEDPNDPFTLYAIATEYLKSDVQKALTYYEKLLTEHPDYVGTYYHAAKLYADLGRNKEAENTFKKGIEVSEAASNRNANRELKGAYQQFLDDLE</sequence>
<dbReference type="SUPFAM" id="SSF48452">
    <property type="entry name" value="TPR-like"/>
    <property type="match status" value="1"/>
</dbReference>
<accession>A0ABT7CVY2</accession>
<comment type="caution">
    <text evidence="1">The sequence shown here is derived from an EMBL/GenBank/DDBJ whole genome shotgun (WGS) entry which is preliminary data.</text>
</comment>
<organism evidence="1 2">
    <name type="scientific">Xanthocytophaga flava</name>
    <dbReference type="NCBI Taxonomy" id="3048013"/>
    <lineage>
        <taxon>Bacteria</taxon>
        <taxon>Pseudomonadati</taxon>
        <taxon>Bacteroidota</taxon>
        <taxon>Cytophagia</taxon>
        <taxon>Cytophagales</taxon>
        <taxon>Rhodocytophagaceae</taxon>
        <taxon>Xanthocytophaga</taxon>
    </lineage>
</organism>
<evidence type="ECO:0000313" key="1">
    <source>
        <dbReference type="EMBL" id="MDJ1497892.1"/>
    </source>
</evidence>
<evidence type="ECO:0000313" key="2">
    <source>
        <dbReference type="Proteomes" id="UP001228581"/>
    </source>
</evidence>
<protein>
    <submittedName>
        <fullName evidence="1">Tetratricopeptide repeat protein</fullName>
    </submittedName>
</protein>
<gene>
    <name evidence="1" type="ORF">QNI19_33435</name>
</gene>
<dbReference type="InterPro" id="IPR011990">
    <property type="entry name" value="TPR-like_helical_dom_sf"/>
</dbReference>
<keyword evidence="2" id="KW-1185">Reference proteome</keyword>
<dbReference type="Gene3D" id="1.25.40.10">
    <property type="entry name" value="Tetratricopeptide repeat domain"/>
    <property type="match status" value="1"/>
</dbReference>
<dbReference type="Pfam" id="PF14559">
    <property type="entry name" value="TPR_19"/>
    <property type="match status" value="1"/>
</dbReference>
<proteinExistence type="predicted"/>
<reference evidence="1 2" key="1">
    <citation type="submission" date="2023-05" db="EMBL/GenBank/DDBJ databases">
        <authorList>
            <person name="Zhang X."/>
        </authorList>
    </citation>
    <scope>NUCLEOTIDE SEQUENCE [LARGE SCALE GENOMIC DNA]</scope>
    <source>
        <strain evidence="1 2">DM2B3-1</strain>
    </source>
</reference>
<dbReference type="Proteomes" id="UP001228581">
    <property type="component" value="Unassembled WGS sequence"/>
</dbReference>